<keyword evidence="4" id="KW-0808">Transferase</keyword>
<dbReference type="RefSeq" id="WP_092648635.1">
    <property type="nucleotide sequence ID" value="NZ_LT629792.1"/>
</dbReference>
<evidence type="ECO:0000313" key="8">
    <source>
        <dbReference type="EMBL" id="SDT96333.1"/>
    </source>
</evidence>
<organism evidence="8 9">
    <name type="scientific">Schaalia radingae</name>
    <dbReference type="NCBI Taxonomy" id="131110"/>
    <lineage>
        <taxon>Bacteria</taxon>
        <taxon>Bacillati</taxon>
        <taxon>Actinomycetota</taxon>
        <taxon>Actinomycetes</taxon>
        <taxon>Actinomycetales</taxon>
        <taxon>Actinomycetaceae</taxon>
        <taxon>Schaalia</taxon>
    </lineage>
</organism>
<evidence type="ECO:0000256" key="7">
    <source>
        <dbReference type="RuleBase" id="RU003560"/>
    </source>
</evidence>
<evidence type="ECO:0000256" key="1">
    <source>
        <dbReference type="ARBA" id="ARBA00001933"/>
    </source>
</evidence>
<dbReference type="CDD" id="cd00610">
    <property type="entry name" value="OAT_like"/>
    <property type="match status" value="1"/>
</dbReference>
<comment type="cofactor">
    <cofactor evidence="1">
        <name>pyridoxal 5'-phosphate</name>
        <dbReference type="ChEBI" id="CHEBI:597326"/>
    </cofactor>
</comment>
<keyword evidence="5 7" id="KW-0663">Pyridoxal phosphate</keyword>
<dbReference type="PROSITE" id="PS00600">
    <property type="entry name" value="AA_TRANSFER_CLASS_3"/>
    <property type="match status" value="1"/>
</dbReference>
<dbReference type="EMBL" id="LT629792">
    <property type="protein sequence ID" value="SDT96333.1"/>
    <property type="molecule type" value="Genomic_DNA"/>
</dbReference>
<evidence type="ECO:0000256" key="6">
    <source>
        <dbReference type="ARBA" id="ARBA00029440"/>
    </source>
</evidence>
<dbReference type="NCBIfam" id="NF002874">
    <property type="entry name" value="PRK03244.1"/>
    <property type="match status" value="1"/>
</dbReference>
<evidence type="ECO:0000256" key="4">
    <source>
        <dbReference type="ARBA" id="ARBA00022679"/>
    </source>
</evidence>
<dbReference type="SUPFAM" id="SSF53383">
    <property type="entry name" value="PLP-dependent transferases"/>
    <property type="match status" value="1"/>
</dbReference>
<gene>
    <name evidence="8" type="ORF">SAMN04489714_1267</name>
</gene>
<evidence type="ECO:0000256" key="5">
    <source>
        <dbReference type="ARBA" id="ARBA00022898"/>
    </source>
</evidence>
<dbReference type="InterPro" id="IPR049704">
    <property type="entry name" value="Aminotrans_3_PPA_site"/>
</dbReference>
<keyword evidence="2 8" id="KW-0032">Aminotransferase</keyword>
<dbReference type="InterPro" id="IPR015422">
    <property type="entry name" value="PyrdxlP-dep_Trfase_small"/>
</dbReference>
<dbReference type="Gene3D" id="3.40.640.10">
    <property type="entry name" value="Type I PLP-dependent aspartate aminotransferase-like (Major domain)"/>
    <property type="match status" value="1"/>
</dbReference>
<dbReference type="Proteomes" id="UP000198976">
    <property type="component" value="Chromosome I"/>
</dbReference>
<dbReference type="Pfam" id="PF00202">
    <property type="entry name" value="Aminotran_3"/>
    <property type="match status" value="1"/>
</dbReference>
<dbReference type="PIRSF" id="PIRSF000521">
    <property type="entry name" value="Transaminase_4ab_Lys_Orn"/>
    <property type="match status" value="1"/>
</dbReference>
<evidence type="ECO:0000313" key="9">
    <source>
        <dbReference type="Proteomes" id="UP000198976"/>
    </source>
</evidence>
<dbReference type="InterPro" id="IPR004636">
    <property type="entry name" value="AcOrn/SuccOrn_fam"/>
</dbReference>
<dbReference type="PANTHER" id="PTHR11986:SF79">
    <property type="entry name" value="ACETYLORNITHINE AMINOTRANSFERASE, MITOCHONDRIAL"/>
    <property type="match status" value="1"/>
</dbReference>
<dbReference type="NCBIfam" id="TIGR00707">
    <property type="entry name" value="argD"/>
    <property type="match status" value="1"/>
</dbReference>
<dbReference type="InterPro" id="IPR015424">
    <property type="entry name" value="PyrdxlP-dep_Trfase"/>
</dbReference>
<comment type="pathway">
    <text evidence="6">Amino-acid biosynthesis.</text>
</comment>
<dbReference type="PANTHER" id="PTHR11986">
    <property type="entry name" value="AMINOTRANSFERASE CLASS III"/>
    <property type="match status" value="1"/>
</dbReference>
<dbReference type="GO" id="GO:0008483">
    <property type="term" value="F:transaminase activity"/>
    <property type="evidence" value="ECO:0007669"/>
    <property type="project" value="UniProtKB-KW"/>
</dbReference>
<accession>A0ABY0V7V6</accession>
<proteinExistence type="inferred from homology"/>
<keyword evidence="3" id="KW-0028">Amino-acid biosynthesis</keyword>
<evidence type="ECO:0000256" key="2">
    <source>
        <dbReference type="ARBA" id="ARBA00022576"/>
    </source>
</evidence>
<dbReference type="InterPro" id="IPR050103">
    <property type="entry name" value="Class-III_PLP-dep_AT"/>
</dbReference>
<dbReference type="InterPro" id="IPR005814">
    <property type="entry name" value="Aminotrans_3"/>
</dbReference>
<keyword evidence="9" id="KW-1185">Reference proteome</keyword>
<comment type="similarity">
    <text evidence="7">Belongs to the class-III pyridoxal-phosphate-dependent aminotransferase family.</text>
</comment>
<evidence type="ECO:0000256" key="3">
    <source>
        <dbReference type="ARBA" id="ARBA00022605"/>
    </source>
</evidence>
<name>A0ABY0V7V6_9ACTO</name>
<protein>
    <submittedName>
        <fullName evidence="8">Acetylornithine aminotransferase apoenzyme</fullName>
    </submittedName>
</protein>
<sequence length="417" mass="44311">MTWENRYHEALMDTFGPPQRILTRAQGCTVVDDTGAEYLDLLGGIAVNVLGHCHPAIERAVSTQLATLDHVSNFFATPPQIELAERVLGIVCADAVPDGSRVFFTNSGTESNECAIKMIRTWGNTKIDEGTKGFSADTTPRIIALTGAFHGRSAGALSVTWKEAYRTPFAPLLEGIEFIEPNNMDALDRHLTQGVAGIIVEPIQGEAGVYPLSDEYLQAVRRRCNEIGALMVVDEVQSGMGRTGQWMAHHHAGITPDVVTLAKGLGGGMPIGACVGIGQAGSILTQGMHGTTFGGNPVCAAAGLAVIDTIENDALLAHALTLGEQWRAELREAGGAAVREVRGRGLLIAVEFNEPCASALVRHAADEGFIINAPNAHTIRLAPPLTLSDQQAQSFTEALPALVHSARQTLGHAHKED</sequence>
<reference evidence="8 9" key="1">
    <citation type="submission" date="2016-10" db="EMBL/GenBank/DDBJ databases">
        <authorList>
            <person name="Varghese N."/>
            <person name="Submissions S."/>
        </authorList>
    </citation>
    <scope>NUCLEOTIDE SEQUENCE [LARGE SCALE GENOMIC DNA]</scope>
    <source>
        <strain evidence="8 9">DSM 9169</strain>
    </source>
</reference>
<dbReference type="InterPro" id="IPR015421">
    <property type="entry name" value="PyrdxlP-dep_Trfase_major"/>
</dbReference>
<dbReference type="Gene3D" id="3.90.1150.10">
    <property type="entry name" value="Aspartate Aminotransferase, domain 1"/>
    <property type="match status" value="1"/>
</dbReference>